<name>A0ABS3PZH1_9FLAO</name>
<proteinExistence type="predicted"/>
<organism evidence="1 2">
    <name type="scientific">Capnocytophaga bilenii</name>
    <dbReference type="NCBI Taxonomy" id="2819369"/>
    <lineage>
        <taxon>Bacteria</taxon>
        <taxon>Pseudomonadati</taxon>
        <taxon>Bacteroidota</taxon>
        <taxon>Flavobacteriia</taxon>
        <taxon>Flavobacteriales</taxon>
        <taxon>Flavobacteriaceae</taxon>
        <taxon>Capnocytophaga</taxon>
    </lineage>
</organism>
<dbReference type="RefSeq" id="WP_208059129.1">
    <property type="nucleotide sequence ID" value="NZ_JAGDYP010000007.1"/>
</dbReference>
<evidence type="ECO:0000313" key="1">
    <source>
        <dbReference type="EMBL" id="MBO1884680.1"/>
    </source>
</evidence>
<comment type="caution">
    <text evidence="1">The sequence shown here is derived from an EMBL/GenBank/DDBJ whole genome shotgun (WGS) entry which is preliminary data.</text>
</comment>
<dbReference type="PROSITE" id="PS51257">
    <property type="entry name" value="PROKAR_LIPOPROTEIN"/>
    <property type="match status" value="1"/>
</dbReference>
<keyword evidence="2" id="KW-1185">Reference proteome</keyword>
<gene>
    <name evidence="1" type="ORF">J4N46_09710</name>
</gene>
<dbReference type="InterPro" id="IPR025921">
    <property type="entry name" value="HmuY"/>
</dbReference>
<dbReference type="EMBL" id="JAGDYP010000007">
    <property type="protein sequence ID" value="MBO1884680.1"/>
    <property type="molecule type" value="Genomic_DNA"/>
</dbReference>
<accession>A0ABS3PZH1</accession>
<evidence type="ECO:0000313" key="2">
    <source>
        <dbReference type="Proteomes" id="UP000681610"/>
    </source>
</evidence>
<dbReference type="Proteomes" id="UP000681610">
    <property type="component" value="Unassembled WGS sequence"/>
</dbReference>
<sequence>MKLRFVTAALLAGMTLLTVGCNKEKNEPETPTDPYLGYKNLDVKAGNVKEIANLKANTDGEWVYYSLTKGVVEVTTATPTVSNWDVAFSRYHVKTNSGTSGKGQGGAVKTAETDLSKVATASVTASYTVDKLLNVSSFGGGKPGQSRISASPIFEIGHGEGFWSMVKGGILKQAAEKFAEKTVPNFKNLPDAQKETIVNGLIPTLEQNIKPSLVHDNGWLTMDYAQGAVAPTYKYNNWVYEIKTHDGKFAKIQLTDYKNQKNQTGYVTFKYALAKEDGKY</sequence>
<dbReference type="CDD" id="cd12105">
    <property type="entry name" value="HmuY"/>
    <property type="match status" value="1"/>
</dbReference>
<protein>
    <submittedName>
        <fullName evidence="1">HmuY family protein</fullName>
    </submittedName>
</protein>
<dbReference type="Pfam" id="PF14064">
    <property type="entry name" value="HmuY"/>
    <property type="match status" value="1"/>
</dbReference>
<reference evidence="1 2" key="1">
    <citation type="submission" date="2021-03" db="EMBL/GenBank/DDBJ databases">
        <title>Isolation and description of Capnocytophaga bilenii sp. nov., a novel Capnocytophaga species, isolated from a gingivitis subject.</title>
        <authorList>
            <person name="Antezack A."/>
            <person name="Monnet-Corti V."/>
            <person name="La Scola B."/>
        </authorList>
    </citation>
    <scope>NUCLEOTIDE SEQUENCE [LARGE SCALE GENOMIC DNA]</scope>
    <source>
        <strain evidence="1 2">Marseille-Q4570</strain>
    </source>
</reference>